<gene>
    <name evidence="3" type="ORF">caldi_22340</name>
</gene>
<evidence type="ECO:0000256" key="2">
    <source>
        <dbReference type="SAM" id="Phobius"/>
    </source>
</evidence>
<feature type="region of interest" description="Disordered" evidence="1">
    <location>
        <begin position="62"/>
        <end position="84"/>
    </location>
</feature>
<feature type="transmembrane region" description="Helical" evidence="2">
    <location>
        <begin position="36"/>
        <end position="56"/>
    </location>
</feature>
<accession>A0AA35GAC3</accession>
<protein>
    <submittedName>
        <fullName evidence="3">Uncharacterized protein</fullName>
    </submittedName>
</protein>
<evidence type="ECO:0000256" key="1">
    <source>
        <dbReference type="SAM" id="MobiDB-lite"/>
    </source>
</evidence>
<keyword evidence="4" id="KW-1185">Reference proteome</keyword>
<sequence length="84" mass="9319">MERQYRVPMLAMAIFLWLCTVPFVILLLRPRIGSEATLTVALALLALYVAVCVVLCRTGHTHDCSSGESRSVLQPRRDHGPGQL</sequence>
<reference evidence="3" key="1">
    <citation type="submission" date="2022-03" db="EMBL/GenBank/DDBJ databases">
        <title>Complete genome sequence of Caldinitratiruptor microaerophilus.</title>
        <authorList>
            <person name="Mukaiyama R."/>
            <person name="Nishiyama T."/>
            <person name="Ueda K."/>
        </authorList>
    </citation>
    <scope>NUCLEOTIDE SEQUENCE</scope>
    <source>
        <strain evidence="3">JCM 16183</strain>
    </source>
</reference>
<keyword evidence="2" id="KW-1133">Transmembrane helix</keyword>
<dbReference type="EMBL" id="AP025628">
    <property type="protein sequence ID" value="BDG61144.1"/>
    <property type="molecule type" value="Genomic_DNA"/>
</dbReference>
<dbReference type="Proteomes" id="UP001163687">
    <property type="component" value="Chromosome"/>
</dbReference>
<dbReference type="KEGG" id="cmic:caldi_22340"/>
<evidence type="ECO:0000313" key="4">
    <source>
        <dbReference type="Proteomes" id="UP001163687"/>
    </source>
</evidence>
<proteinExistence type="predicted"/>
<dbReference type="RefSeq" id="WP_264841818.1">
    <property type="nucleotide sequence ID" value="NZ_AP025628.1"/>
</dbReference>
<feature type="compositionally biased region" description="Basic and acidic residues" evidence="1">
    <location>
        <begin position="75"/>
        <end position="84"/>
    </location>
</feature>
<dbReference type="AlphaFoldDB" id="A0AA35GAC3"/>
<evidence type="ECO:0000313" key="3">
    <source>
        <dbReference type="EMBL" id="BDG61144.1"/>
    </source>
</evidence>
<feature type="transmembrane region" description="Helical" evidence="2">
    <location>
        <begin position="7"/>
        <end position="30"/>
    </location>
</feature>
<keyword evidence="2" id="KW-0812">Transmembrane</keyword>
<keyword evidence="2" id="KW-0472">Membrane</keyword>
<name>A0AA35GAC3_9FIRM</name>
<organism evidence="3 4">
    <name type="scientific">Caldinitratiruptor microaerophilus</name>
    <dbReference type="NCBI Taxonomy" id="671077"/>
    <lineage>
        <taxon>Bacteria</taxon>
        <taxon>Bacillati</taxon>
        <taxon>Bacillota</taxon>
        <taxon>Clostridia</taxon>
        <taxon>Eubacteriales</taxon>
        <taxon>Symbiobacteriaceae</taxon>
        <taxon>Caldinitratiruptor</taxon>
    </lineage>
</organism>